<dbReference type="EMBL" id="CP007139">
    <property type="protein sequence ID" value="AIE87876.1"/>
    <property type="molecule type" value="Genomic_DNA"/>
</dbReference>
<gene>
    <name evidence="8" type="ORF">OP10G_4508</name>
</gene>
<feature type="signal peptide" evidence="7">
    <location>
        <begin position="1"/>
        <end position="22"/>
    </location>
</feature>
<evidence type="ECO:0000256" key="2">
    <source>
        <dbReference type="ARBA" id="ARBA00022723"/>
    </source>
</evidence>
<dbReference type="Proteomes" id="UP000027982">
    <property type="component" value="Chromosome"/>
</dbReference>
<dbReference type="PANTHER" id="PTHR33146:SF10">
    <property type="entry name" value="STRAND-SPECIFIC NUCLEASE, PUTATIVE-RELATED"/>
    <property type="match status" value="1"/>
</dbReference>
<feature type="chain" id="PRO_5001651979" evidence="7">
    <location>
        <begin position="23"/>
        <end position="282"/>
    </location>
</feature>
<reference evidence="8 9" key="1">
    <citation type="journal article" date="2014" name="PLoS ONE">
        <title>The first complete genome sequence of the class fimbriimonadia in the phylum armatimonadetes.</title>
        <authorList>
            <person name="Hu Z.Y."/>
            <person name="Wang Y.Z."/>
            <person name="Im W.T."/>
            <person name="Wang S.Y."/>
            <person name="Zhao G.P."/>
            <person name="Zheng H.J."/>
            <person name="Quan Z.X."/>
        </authorList>
    </citation>
    <scope>NUCLEOTIDE SEQUENCE [LARGE SCALE GENOMIC DNA]</scope>
    <source>
        <strain evidence="8">Gsoil 348</strain>
    </source>
</reference>
<dbReference type="OrthoDB" id="267579at2"/>
<keyword evidence="6" id="KW-0325">Glycoprotein</keyword>
<keyword evidence="5" id="KW-1015">Disulfide bond</keyword>
<keyword evidence="9" id="KW-1185">Reference proteome</keyword>
<sequence length="282" mass="31553">MKSLLRTLAVGAMLATFGAAYAWIDTGHMVIAALAQKNLTLRARAEADRLLKLSGADFITVSTWADETRTKENGPWHYEDHHFRTDGRRVTAKPDPENVVWAIDKFTKILQDRSQPDEKRAEALKYLIHFVGDIHQPLHATAHDSDAEPTGDKGGNTFHIKPANEFADMQRPPTNLHFLWDMGCGLFPPTPGLRSAEGQQRIRHEANTLAAALPRKALRHVDDQNPEHWAMESFGDAKRYVYALPADSAPNSDYLAQGREVCARRATLAAYRLADLLNKALR</sequence>
<keyword evidence="2" id="KW-0479">Metal-binding</keyword>
<dbReference type="HOGENOM" id="CLU_044365_0_0_0"/>
<evidence type="ECO:0000256" key="1">
    <source>
        <dbReference type="ARBA" id="ARBA00022722"/>
    </source>
</evidence>
<dbReference type="PANTHER" id="PTHR33146">
    <property type="entry name" value="ENDONUCLEASE 4"/>
    <property type="match status" value="1"/>
</dbReference>
<dbReference type="AlphaFoldDB" id="A0A068NWQ3"/>
<proteinExistence type="predicted"/>
<dbReference type="KEGG" id="fgi:OP10G_4508"/>
<dbReference type="Pfam" id="PF02265">
    <property type="entry name" value="S1-P1_nuclease"/>
    <property type="match status" value="1"/>
</dbReference>
<keyword evidence="3" id="KW-0255">Endonuclease</keyword>
<evidence type="ECO:0000313" key="9">
    <source>
        <dbReference type="Proteomes" id="UP000027982"/>
    </source>
</evidence>
<organism evidence="8 9">
    <name type="scientific">Fimbriimonas ginsengisoli Gsoil 348</name>
    <dbReference type="NCBI Taxonomy" id="661478"/>
    <lineage>
        <taxon>Bacteria</taxon>
        <taxon>Bacillati</taxon>
        <taxon>Armatimonadota</taxon>
        <taxon>Fimbriimonadia</taxon>
        <taxon>Fimbriimonadales</taxon>
        <taxon>Fimbriimonadaceae</taxon>
        <taxon>Fimbriimonas</taxon>
    </lineage>
</organism>
<dbReference type="GO" id="GO:0004519">
    <property type="term" value="F:endonuclease activity"/>
    <property type="evidence" value="ECO:0007669"/>
    <property type="project" value="UniProtKB-KW"/>
</dbReference>
<evidence type="ECO:0000256" key="3">
    <source>
        <dbReference type="ARBA" id="ARBA00022759"/>
    </source>
</evidence>
<evidence type="ECO:0000256" key="6">
    <source>
        <dbReference type="ARBA" id="ARBA00023180"/>
    </source>
</evidence>
<dbReference type="RefSeq" id="WP_025228246.1">
    <property type="nucleotide sequence ID" value="NZ_CP007139.1"/>
</dbReference>
<keyword evidence="7" id="KW-0732">Signal</keyword>
<evidence type="ECO:0000256" key="5">
    <source>
        <dbReference type="ARBA" id="ARBA00023157"/>
    </source>
</evidence>
<dbReference type="InterPro" id="IPR008947">
    <property type="entry name" value="PLipase_C/P1_nuclease_dom_sf"/>
</dbReference>
<dbReference type="CDD" id="cd11010">
    <property type="entry name" value="S1-P1_nuclease"/>
    <property type="match status" value="1"/>
</dbReference>
<evidence type="ECO:0000256" key="4">
    <source>
        <dbReference type="ARBA" id="ARBA00022801"/>
    </source>
</evidence>
<name>A0A068NWQ3_FIMGI</name>
<dbReference type="GO" id="GO:0016788">
    <property type="term" value="F:hydrolase activity, acting on ester bonds"/>
    <property type="evidence" value="ECO:0007669"/>
    <property type="project" value="InterPro"/>
</dbReference>
<dbReference type="GO" id="GO:0003676">
    <property type="term" value="F:nucleic acid binding"/>
    <property type="evidence" value="ECO:0007669"/>
    <property type="project" value="InterPro"/>
</dbReference>
<dbReference type="GO" id="GO:0006308">
    <property type="term" value="P:DNA catabolic process"/>
    <property type="evidence" value="ECO:0007669"/>
    <property type="project" value="InterPro"/>
</dbReference>
<dbReference type="GO" id="GO:0046872">
    <property type="term" value="F:metal ion binding"/>
    <property type="evidence" value="ECO:0007669"/>
    <property type="project" value="UniProtKB-KW"/>
</dbReference>
<protein>
    <submittedName>
        <fullName evidence="8">S1/P1 nuclease</fullName>
    </submittedName>
</protein>
<dbReference type="SUPFAM" id="SSF48537">
    <property type="entry name" value="Phospholipase C/P1 nuclease"/>
    <property type="match status" value="1"/>
</dbReference>
<dbReference type="Gene3D" id="1.10.575.10">
    <property type="entry name" value="P1 Nuclease"/>
    <property type="match status" value="1"/>
</dbReference>
<evidence type="ECO:0000313" key="8">
    <source>
        <dbReference type="EMBL" id="AIE87876.1"/>
    </source>
</evidence>
<dbReference type="InterPro" id="IPR003154">
    <property type="entry name" value="S1/P1nuclease"/>
</dbReference>
<accession>A0A068NWQ3</accession>
<keyword evidence="1" id="KW-0540">Nuclease</keyword>
<keyword evidence="4" id="KW-0378">Hydrolase</keyword>
<dbReference type="STRING" id="661478.OP10G_4508"/>
<evidence type="ECO:0000256" key="7">
    <source>
        <dbReference type="SAM" id="SignalP"/>
    </source>
</evidence>